<comment type="caution">
    <text evidence="1">The sequence shown here is derived from an EMBL/GenBank/DDBJ whole genome shotgun (WGS) entry which is preliminary data.</text>
</comment>
<dbReference type="AlphaFoldDB" id="A0A9W8W748"/>
<protein>
    <submittedName>
        <fullName evidence="1">Uncharacterized protein</fullName>
    </submittedName>
</protein>
<organism evidence="1 2">
    <name type="scientific">Fusarium piperis</name>
    <dbReference type="NCBI Taxonomy" id="1435070"/>
    <lineage>
        <taxon>Eukaryota</taxon>
        <taxon>Fungi</taxon>
        <taxon>Dikarya</taxon>
        <taxon>Ascomycota</taxon>
        <taxon>Pezizomycotina</taxon>
        <taxon>Sordariomycetes</taxon>
        <taxon>Hypocreomycetidae</taxon>
        <taxon>Hypocreales</taxon>
        <taxon>Nectriaceae</taxon>
        <taxon>Fusarium</taxon>
        <taxon>Fusarium solani species complex</taxon>
    </lineage>
</organism>
<accession>A0A9W8W748</accession>
<sequence length="167" mass="18561">MSDKSLSADAAIDMMDTISTKLREAIIKSMPCAFEQYLTISISAKPNKDTRYGQALDFLRSSVEVSQKKIPEQKVKGAKKKVVQMGGSESLVEVYVAKQLGWAAARAKLDEARNQAVDARMNRADQQGSAEYSERQKNIRNESTRDAMVLAIDGTEWASVTLEPKNW</sequence>
<dbReference type="EMBL" id="JAPEUR010000234">
    <property type="protein sequence ID" value="KAJ4314283.1"/>
    <property type="molecule type" value="Genomic_DNA"/>
</dbReference>
<evidence type="ECO:0000313" key="2">
    <source>
        <dbReference type="Proteomes" id="UP001140502"/>
    </source>
</evidence>
<reference evidence="1" key="1">
    <citation type="submission" date="2022-10" db="EMBL/GenBank/DDBJ databases">
        <title>Tapping the CABI collections for fungal endophytes: first genome assemblies for Collariella, Neodidymelliopsis, Ascochyta clinopodiicola, Didymella pomorum, Didymosphaeria variabile, Neocosmospora piperis and Neocucurbitaria cava.</title>
        <authorList>
            <person name="Hill R."/>
        </authorList>
    </citation>
    <scope>NUCLEOTIDE SEQUENCE</scope>
    <source>
        <strain evidence="1">IMI 366586</strain>
    </source>
</reference>
<evidence type="ECO:0000313" key="1">
    <source>
        <dbReference type="EMBL" id="KAJ4314283.1"/>
    </source>
</evidence>
<name>A0A9W8W748_9HYPO</name>
<keyword evidence="2" id="KW-1185">Reference proteome</keyword>
<gene>
    <name evidence="1" type="ORF">N0V84_008986</name>
</gene>
<dbReference type="OrthoDB" id="3261350at2759"/>
<dbReference type="Proteomes" id="UP001140502">
    <property type="component" value="Unassembled WGS sequence"/>
</dbReference>
<proteinExistence type="predicted"/>